<evidence type="ECO:0000259" key="6">
    <source>
        <dbReference type="Pfam" id="PF04069"/>
    </source>
</evidence>
<comment type="subcellular location">
    <subcellularLocation>
        <location evidence="1">Cell membrane</location>
    </subcellularLocation>
</comment>
<keyword evidence="3" id="KW-1003">Cell membrane</keyword>
<evidence type="ECO:0000256" key="2">
    <source>
        <dbReference type="ARBA" id="ARBA00022448"/>
    </source>
</evidence>
<keyword evidence="4" id="KW-0472">Membrane</keyword>
<evidence type="ECO:0000313" key="7">
    <source>
        <dbReference type="EMBL" id="SFK17932.1"/>
    </source>
</evidence>
<evidence type="ECO:0000313" key="8">
    <source>
        <dbReference type="Proteomes" id="UP000199589"/>
    </source>
</evidence>
<dbReference type="GO" id="GO:0015226">
    <property type="term" value="F:carnitine transmembrane transporter activity"/>
    <property type="evidence" value="ECO:0007669"/>
    <property type="project" value="TreeGrafter"/>
</dbReference>
<dbReference type="SUPFAM" id="SSF53850">
    <property type="entry name" value="Periplasmic binding protein-like II"/>
    <property type="match status" value="2"/>
</dbReference>
<evidence type="ECO:0000256" key="1">
    <source>
        <dbReference type="ARBA" id="ARBA00004236"/>
    </source>
</evidence>
<dbReference type="GO" id="GO:0043190">
    <property type="term" value="C:ATP-binding cassette (ABC) transporter complex"/>
    <property type="evidence" value="ECO:0007669"/>
    <property type="project" value="InterPro"/>
</dbReference>
<evidence type="ECO:0000256" key="3">
    <source>
        <dbReference type="ARBA" id="ARBA00022475"/>
    </source>
</evidence>
<dbReference type="PANTHER" id="PTHR47737:SF1">
    <property type="entry name" value="GLYCINE BETAINE_PROLINE BETAINE TRANSPORT SYSTEM PERMEASE PROTEIN PROW"/>
    <property type="match status" value="1"/>
</dbReference>
<dbReference type="PROSITE" id="PS51257">
    <property type="entry name" value="PROKAR_LIPOPROTEIN"/>
    <property type="match status" value="1"/>
</dbReference>
<dbReference type="OrthoDB" id="9787902at2"/>
<dbReference type="GO" id="GO:0005275">
    <property type="term" value="F:amine transmembrane transporter activity"/>
    <property type="evidence" value="ECO:0007669"/>
    <property type="project" value="TreeGrafter"/>
</dbReference>
<protein>
    <submittedName>
        <fullName evidence="7">Glycine betaine/proline transport system substrate-binding protein</fullName>
    </submittedName>
</protein>
<dbReference type="PANTHER" id="PTHR47737">
    <property type="entry name" value="GLYCINE BETAINE/PROLINE BETAINE TRANSPORT SYSTEM PERMEASE PROTEIN PROW"/>
    <property type="match status" value="1"/>
</dbReference>
<dbReference type="Gene3D" id="3.10.105.10">
    <property type="entry name" value="Dipeptide-binding Protein, Domain 3"/>
    <property type="match status" value="1"/>
</dbReference>
<dbReference type="Proteomes" id="UP000199589">
    <property type="component" value="Unassembled WGS sequence"/>
</dbReference>
<accession>A0A1I3XEM4</accession>
<dbReference type="EMBL" id="FOSJ01000014">
    <property type="protein sequence ID" value="SFK17932.1"/>
    <property type="molecule type" value="Genomic_DNA"/>
</dbReference>
<dbReference type="InterPro" id="IPR007210">
    <property type="entry name" value="ABC_Gly_betaine_transp_sub-bd"/>
</dbReference>
<feature type="domain" description="ABC-type glycine betaine transport system substrate-binding" evidence="6">
    <location>
        <begin position="31"/>
        <end position="173"/>
    </location>
</feature>
<dbReference type="RefSeq" id="WP_072693577.1">
    <property type="nucleotide sequence ID" value="NZ_FOSJ01000014.1"/>
</dbReference>
<keyword evidence="5" id="KW-0732">Signal</keyword>
<feature type="chain" id="PRO_5038621147" evidence="5">
    <location>
        <begin position="20"/>
        <end position="295"/>
    </location>
</feature>
<organism evidence="7 8">
    <name type="scientific">Marinilactibacillus piezotolerans</name>
    <dbReference type="NCBI Taxonomy" id="258723"/>
    <lineage>
        <taxon>Bacteria</taxon>
        <taxon>Bacillati</taxon>
        <taxon>Bacillota</taxon>
        <taxon>Bacilli</taxon>
        <taxon>Lactobacillales</taxon>
        <taxon>Carnobacteriaceae</taxon>
        <taxon>Marinilactibacillus</taxon>
    </lineage>
</organism>
<dbReference type="GO" id="GO:0031460">
    <property type="term" value="P:glycine betaine transport"/>
    <property type="evidence" value="ECO:0007669"/>
    <property type="project" value="TreeGrafter"/>
</dbReference>
<proteinExistence type="predicted"/>
<dbReference type="Pfam" id="PF04069">
    <property type="entry name" value="OpuAC"/>
    <property type="match status" value="2"/>
</dbReference>
<feature type="signal peptide" evidence="5">
    <location>
        <begin position="1"/>
        <end position="19"/>
    </location>
</feature>
<evidence type="ECO:0000256" key="4">
    <source>
        <dbReference type="ARBA" id="ARBA00023136"/>
    </source>
</evidence>
<evidence type="ECO:0000256" key="5">
    <source>
        <dbReference type="SAM" id="SignalP"/>
    </source>
</evidence>
<dbReference type="AlphaFoldDB" id="A0A1I3XEM4"/>
<gene>
    <name evidence="7" type="ORF">SAMN04488569_10142</name>
</gene>
<sequence>MKNKLIGLIAAGSVSAVLAGCSDNGTTEEANVGEQLEYTITGIEPGAGITGQAREMLESYDNLEGWELQESSTGGMMTELDQAIQNEEPIVVTGWTPHWMFERYDLKMLEDPELAFGEGDDIHTIAREGLEQDMPEAYAILDAFEWSVEEMQVVIDEGQDIEMEEAAANWVEENQDQVDGWLEGVDPVDGQPIDIISVPWDSERASSNVIRLALEQHGFDVTVTNVDPSILFQAVGSGEADASVAPWLPNTHGAFMDEYGDSIVDLGPNAEGTMNALVVPAYMEIDSIEDLPAAE</sequence>
<keyword evidence="8" id="KW-1185">Reference proteome</keyword>
<name>A0A1I3XEM4_9LACT</name>
<keyword evidence="2" id="KW-0813">Transport</keyword>
<feature type="domain" description="ABC-type glycine betaine transport system substrate-binding" evidence="6">
    <location>
        <begin position="192"/>
        <end position="291"/>
    </location>
</feature>
<dbReference type="STRING" id="258723.GCA_900169305_01723"/>
<dbReference type="GO" id="GO:0015871">
    <property type="term" value="P:choline transport"/>
    <property type="evidence" value="ECO:0007669"/>
    <property type="project" value="TreeGrafter"/>
</dbReference>
<reference evidence="8" key="1">
    <citation type="submission" date="2016-10" db="EMBL/GenBank/DDBJ databases">
        <authorList>
            <person name="Varghese N."/>
            <person name="Submissions S."/>
        </authorList>
    </citation>
    <scope>NUCLEOTIDE SEQUENCE [LARGE SCALE GENOMIC DNA]</scope>
    <source>
        <strain evidence="8">DSM 16108</strain>
    </source>
</reference>
<dbReference type="Gene3D" id="3.40.190.100">
    <property type="entry name" value="Glycine betaine-binding periplasmic protein, domain 2"/>
    <property type="match status" value="1"/>
</dbReference>